<keyword evidence="3" id="KW-0064">Aspartyl protease</keyword>
<evidence type="ECO:0000256" key="9">
    <source>
        <dbReference type="ARBA" id="ARBA00023125"/>
    </source>
</evidence>
<evidence type="ECO:0000256" key="2">
    <source>
        <dbReference type="ARBA" id="ARBA00022723"/>
    </source>
</evidence>
<dbReference type="PROSITE" id="PS50994">
    <property type="entry name" value="INTEGRASE"/>
    <property type="match status" value="1"/>
</dbReference>
<dbReference type="EMBL" id="JAYMGO010000016">
    <property type="protein sequence ID" value="KAL1259570.1"/>
    <property type="molecule type" value="Genomic_DNA"/>
</dbReference>
<name>A0ABR3M4Q1_9TELE</name>
<dbReference type="PANTHER" id="PTHR37984">
    <property type="entry name" value="PROTEIN CBG26694"/>
    <property type="match status" value="1"/>
</dbReference>
<protein>
    <recommendedName>
        <fullName evidence="11">Gypsy retrotransposon integrase-like protein 1</fullName>
    </recommendedName>
</protein>
<evidence type="ECO:0000256" key="11">
    <source>
        <dbReference type="ARBA" id="ARBA00039658"/>
    </source>
</evidence>
<dbReference type="InterPro" id="IPR001584">
    <property type="entry name" value="Integrase_cat-core"/>
</dbReference>
<keyword evidence="10" id="KW-0233">DNA recombination</keyword>
<keyword evidence="5" id="KW-0460">Magnesium</keyword>
<evidence type="ECO:0000256" key="4">
    <source>
        <dbReference type="ARBA" id="ARBA00022801"/>
    </source>
</evidence>
<gene>
    <name evidence="13" type="ORF">QQF64_010147</name>
</gene>
<keyword evidence="8" id="KW-0548">Nucleotidyltransferase</keyword>
<comment type="caution">
    <text evidence="13">The sequence shown here is derived from an EMBL/GenBank/DDBJ whole genome shotgun (WGS) entry which is preliminary data.</text>
</comment>
<evidence type="ECO:0000256" key="6">
    <source>
        <dbReference type="ARBA" id="ARBA00022908"/>
    </source>
</evidence>
<dbReference type="Gene3D" id="1.10.340.70">
    <property type="match status" value="1"/>
</dbReference>
<dbReference type="InterPro" id="IPR041588">
    <property type="entry name" value="Integrase_H2C2"/>
</dbReference>
<keyword evidence="1" id="KW-0645">Protease</keyword>
<organism evidence="13 14">
    <name type="scientific">Cirrhinus molitorella</name>
    <name type="common">mud carp</name>
    <dbReference type="NCBI Taxonomy" id="172907"/>
    <lineage>
        <taxon>Eukaryota</taxon>
        <taxon>Metazoa</taxon>
        <taxon>Chordata</taxon>
        <taxon>Craniata</taxon>
        <taxon>Vertebrata</taxon>
        <taxon>Euteleostomi</taxon>
        <taxon>Actinopterygii</taxon>
        <taxon>Neopterygii</taxon>
        <taxon>Teleostei</taxon>
        <taxon>Ostariophysi</taxon>
        <taxon>Cypriniformes</taxon>
        <taxon>Cyprinidae</taxon>
        <taxon>Labeoninae</taxon>
        <taxon>Labeonini</taxon>
        <taxon>Cirrhinus</taxon>
    </lineage>
</organism>
<feature type="domain" description="Integrase catalytic" evidence="12">
    <location>
        <begin position="44"/>
        <end position="206"/>
    </location>
</feature>
<dbReference type="InterPro" id="IPR012337">
    <property type="entry name" value="RNaseH-like_sf"/>
</dbReference>
<evidence type="ECO:0000256" key="7">
    <source>
        <dbReference type="ARBA" id="ARBA00022918"/>
    </source>
</evidence>
<dbReference type="InterPro" id="IPR036397">
    <property type="entry name" value="RNaseH_sf"/>
</dbReference>
<dbReference type="Pfam" id="PF17921">
    <property type="entry name" value="Integrase_H2C2"/>
    <property type="match status" value="1"/>
</dbReference>
<keyword evidence="6" id="KW-0229">DNA integration</keyword>
<keyword evidence="4" id="KW-0378">Hydrolase</keyword>
<dbReference type="Pfam" id="PF00665">
    <property type="entry name" value="rve"/>
    <property type="match status" value="1"/>
</dbReference>
<evidence type="ECO:0000313" key="14">
    <source>
        <dbReference type="Proteomes" id="UP001558613"/>
    </source>
</evidence>
<reference evidence="13 14" key="1">
    <citation type="submission" date="2023-09" db="EMBL/GenBank/DDBJ databases">
        <authorList>
            <person name="Wang M."/>
        </authorList>
    </citation>
    <scope>NUCLEOTIDE SEQUENCE [LARGE SCALE GENOMIC DNA]</scope>
    <source>
        <strain evidence="13">GT-2023</strain>
        <tissue evidence="13">Liver</tissue>
    </source>
</reference>
<dbReference type="InterPro" id="IPR050951">
    <property type="entry name" value="Retrovirus_Pol_polyprotein"/>
</dbReference>
<dbReference type="Gene3D" id="3.30.420.10">
    <property type="entry name" value="Ribonuclease H-like superfamily/Ribonuclease H"/>
    <property type="match status" value="1"/>
</dbReference>
<sequence>MKTLLRLLETVYWPSIRNDVWEYCKQCQTCQTHKASNTKATGLLQNTPVVEPGHMLGVDIMGPFPRSPKQNEYLLVIVDYFTKWVELFPVRSAKASIISRILVEEIFTRWGTPAFLVSDRGTQFTSHLLGLLCKQWGVVRKLTTAYHPQTNLTERVNRNLKTMIASYVGDQHKHWDKWLSEFRFAINSAWHESTGFSPAEIALGRKLKGPMERAFQQNPNPDCPVYPTLERQELFFNLVRRNVERAQAKQKKYYDQRRRSCEFRVGDMVWVRTHPLSKADEGFMAKLCPKWKGPAVVKKRLGPVNYQVAFSDKPDSLDSYHVQNLKMCHGWDKFSSEERGM</sequence>
<keyword evidence="14" id="KW-1185">Reference proteome</keyword>
<keyword evidence="8" id="KW-0808">Transferase</keyword>
<evidence type="ECO:0000256" key="8">
    <source>
        <dbReference type="ARBA" id="ARBA00022932"/>
    </source>
</evidence>
<dbReference type="SUPFAM" id="SSF53098">
    <property type="entry name" value="Ribonuclease H-like"/>
    <property type="match status" value="1"/>
</dbReference>
<evidence type="ECO:0000256" key="5">
    <source>
        <dbReference type="ARBA" id="ARBA00022842"/>
    </source>
</evidence>
<dbReference type="Proteomes" id="UP001558613">
    <property type="component" value="Unassembled WGS sequence"/>
</dbReference>
<keyword evidence="2" id="KW-0479">Metal-binding</keyword>
<evidence type="ECO:0000256" key="1">
    <source>
        <dbReference type="ARBA" id="ARBA00022670"/>
    </source>
</evidence>
<keyword evidence="7" id="KW-0695">RNA-directed DNA polymerase</keyword>
<dbReference type="Pfam" id="PF24626">
    <property type="entry name" value="SH3_Tf2-1"/>
    <property type="match status" value="1"/>
</dbReference>
<evidence type="ECO:0000259" key="12">
    <source>
        <dbReference type="PROSITE" id="PS50994"/>
    </source>
</evidence>
<evidence type="ECO:0000256" key="3">
    <source>
        <dbReference type="ARBA" id="ARBA00022750"/>
    </source>
</evidence>
<keyword evidence="8" id="KW-0239">DNA-directed DNA polymerase</keyword>
<evidence type="ECO:0000256" key="10">
    <source>
        <dbReference type="ARBA" id="ARBA00023172"/>
    </source>
</evidence>
<dbReference type="PANTHER" id="PTHR37984:SF15">
    <property type="entry name" value="INTEGRASE CATALYTIC DOMAIN-CONTAINING PROTEIN"/>
    <property type="match status" value="1"/>
</dbReference>
<accession>A0ABR3M4Q1</accession>
<dbReference type="InterPro" id="IPR056924">
    <property type="entry name" value="SH3_Tf2-1"/>
</dbReference>
<proteinExistence type="predicted"/>
<keyword evidence="9" id="KW-0238">DNA-binding</keyword>
<evidence type="ECO:0000313" key="13">
    <source>
        <dbReference type="EMBL" id="KAL1259570.1"/>
    </source>
</evidence>